<gene>
    <name evidence="2" type="ORF">EVB03_01855</name>
</gene>
<dbReference type="Gene3D" id="1.20.1050.10">
    <property type="match status" value="1"/>
</dbReference>
<dbReference type="InterPro" id="IPR036249">
    <property type="entry name" value="Thioredoxin-like_sf"/>
</dbReference>
<name>A0A520MIF2_9GAMM</name>
<reference evidence="2 3" key="1">
    <citation type="submission" date="2019-02" db="EMBL/GenBank/DDBJ databases">
        <title>Prokaryotic population dynamics and viral predation in marine succession experiment using metagenomics: the confinement effect.</title>
        <authorList>
            <person name="Haro-Moreno J.M."/>
            <person name="Rodriguez-Valera F."/>
            <person name="Lopez-Perez M."/>
        </authorList>
    </citation>
    <scope>NUCLEOTIDE SEQUENCE [LARGE SCALE GENOMIC DNA]</scope>
    <source>
        <strain evidence="2">MED-G170</strain>
    </source>
</reference>
<dbReference type="InterPro" id="IPR004046">
    <property type="entry name" value="GST_C"/>
</dbReference>
<evidence type="ECO:0000259" key="1">
    <source>
        <dbReference type="Pfam" id="PF00043"/>
    </source>
</evidence>
<dbReference type="Pfam" id="PF00043">
    <property type="entry name" value="GST_C"/>
    <property type="match status" value="1"/>
</dbReference>
<dbReference type="AlphaFoldDB" id="A0A520MIF2"/>
<feature type="domain" description="Glutathione S-transferase C-terminal" evidence="1">
    <location>
        <begin position="179"/>
        <end position="245"/>
    </location>
</feature>
<protein>
    <submittedName>
        <fullName evidence="2">Glutathione S-transferase family protein</fullName>
    </submittedName>
</protein>
<keyword evidence="2" id="KW-0808">Transferase</keyword>
<dbReference type="InterPro" id="IPR036282">
    <property type="entry name" value="Glutathione-S-Trfase_C_sf"/>
</dbReference>
<dbReference type="EMBL" id="SHBP01000002">
    <property type="protein sequence ID" value="RZO20999.1"/>
    <property type="molecule type" value="Genomic_DNA"/>
</dbReference>
<dbReference type="Gene3D" id="3.40.30.10">
    <property type="entry name" value="Glutaredoxin"/>
    <property type="match status" value="1"/>
</dbReference>
<evidence type="ECO:0000313" key="3">
    <source>
        <dbReference type="Proteomes" id="UP000315889"/>
    </source>
</evidence>
<proteinExistence type="predicted"/>
<accession>A0A520MIF2</accession>
<sequence length="342" mass="38828">MYKGTYTLIGQELSMFTRKLEAQLRYQGIPYVWQYKTMASASEIEARAGTRFIPLLDTPDGWLLNDTISIGPMLHERFSDQPVIPSSPNQRSLCFVLEDFFNHWLPRHALHSRWCYPETVAAAGKNFGMNLLLAKSIDDSRTDTEEEQVAGVGEMMHNSFGAAACIVQGAGDDQKEAMQRDFGVFVDLLAEHFEHHKFLLGDRACIADFALVGPFKGHFLLDPEPKAWLGDKLPVFEDYVAKVWQQAEDDADWLADDGIPEALEPLLDYMQRTYQKFATASIKAAQANEKFFDLDVGYGVFTARSMKRLEKARLHVQNELRRCQADTLPLNKQGILDFYLDS</sequence>
<organism evidence="2 3">
    <name type="scientific">SAR92 clade bacterium</name>
    <dbReference type="NCBI Taxonomy" id="2315479"/>
    <lineage>
        <taxon>Bacteria</taxon>
        <taxon>Pseudomonadati</taxon>
        <taxon>Pseudomonadota</taxon>
        <taxon>Gammaproteobacteria</taxon>
        <taxon>Cellvibrionales</taxon>
        <taxon>Porticoccaceae</taxon>
        <taxon>SAR92 clade</taxon>
    </lineage>
</organism>
<evidence type="ECO:0000313" key="2">
    <source>
        <dbReference type="EMBL" id="RZO20999.1"/>
    </source>
</evidence>
<dbReference type="SUPFAM" id="SSF47616">
    <property type="entry name" value="GST C-terminal domain-like"/>
    <property type="match status" value="1"/>
</dbReference>
<dbReference type="SUPFAM" id="SSF52833">
    <property type="entry name" value="Thioredoxin-like"/>
    <property type="match status" value="1"/>
</dbReference>
<dbReference type="Proteomes" id="UP000315889">
    <property type="component" value="Unassembled WGS sequence"/>
</dbReference>
<comment type="caution">
    <text evidence="2">The sequence shown here is derived from an EMBL/GenBank/DDBJ whole genome shotgun (WGS) entry which is preliminary data.</text>
</comment>
<dbReference type="GO" id="GO:0016740">
    <property type="term" value="F:transferase activity"/>
    <property type="evidence" value="ECO:0007669"/>
    <property type="project" value="UniProtKB-KW"/>
</dbReference>